<dbReference type="PANTHER" id="PTHR43581:SF2">
    <property type="entry name" value="EXCINUCLEASE ATPASE SUBUNIT"/>
    <property type="match status" value="1"/>
</dbReference>
<dbReference type="Proteomes" id="UP000198224">
    <property type="component" value="Chromosome I"/>
</dbReference>
<dbReference type="Pfam" id="PF20469">
    <property type="entry name" value="OLD-like_TOPRIM"/>
    <property type="match status" value="1"/>
</dbReference>
<dbReference type="InterPro" id="IPR027417">
    <property type="entry name" value="P-loop_NTPase"/>
</dbReference>
<reference evidence="5" key="1">
    <citation type="submission" date="2016-06" db="EMBL/GenBank/DDBJ databases">
        <authorList>
            <person name="Varghese N."/>
            <person name="Submissions Spin"/>
        </authorList>
    </citation>
    <scope>NUCLEOTIDE SEQUENCE [LARGE SCALE GENOMIC DNA]</scope>
    <source>
        <strain evidence="5">DSM 45160</strain>
    </source>
</reference>
<evidence type="ECO:0000313" key="4">
    <source>
        <dbReference type="EMBL" id="SCF05139.1"/>
    </source>
</evidence>
<dbReference type="InterPro" id="IPR051396">
    <property type="entry name" value="Bact_Antivir_Def_Nuclease"/>
</dbReference>
<feature type="domain" description="Endonuclease GajA/Old nuclease/RecF-like AAA" evidence="2">
    <location>
        <begin position="261"/>
        <end position="344"/>
    </location>
</feature>
<feature type="domain" description="OLD protein-like TOPRIM" evidence="3">
    <location>
        <begin position="412"/>
        <end position="485"/>
    </location>
</feature>
<organism evidence="4 5">
    <name type="scientific">Micromonospora chokoriensis</name>
    <dbReference type="NCBI Taxonomy" id="356851"/>
    <lineage>
        <taxon>Bacteria</taxon>
        <taxon>Bacillati</taxon>
        <taxon>Actinomycetota</taxon>
        <taxon>Actinomycetes</taxon>
        <taxon>Micromonosporales</taxon>
        <taxon>Micromonosporaceae</taxon>
        <taxon>Micromonospora</taxon>
    </lineage>
</organism>
<sequence>MYLAELELSGFRAFTKARIPLRRGVTVLLGENSAGKSGGMDALRLVTDPLDGRRSLWADPDDVCRTGEHAGFTLRMKLRGTVAELAPYSDAFTSSAAISGEAEACYALTYEPPGAAETRGRTSWTAGSGAVADDPDPGARNRLRHVYLPPLRDAIRELGSAGTSRIRAIIARLLDDETFVDERGDRHDRERFQTAVGDQLRTIEANPVLQRAAQMVNEPLAELTSGAHEQVTDLGYGRADLASLVKGLRIRMADAGVVPRELAESGMGYANLAYIATVLTHLHAAAQADLTLLLLEEPEAHLHPQLQAVLLDYLSRTAHNSQQAPGNGWLGRIQVVVTTHAPLLAAHTDVADVVVLQRRPVSPGESRPVDPFAKSMPVRFTASAVAVAELGLPPSDEARVNRYLDATRSSMLFGPRTILVEGIAEAILLPAMARKLFNGRDWTRFVGSTIIAIDGVDFAPYLRMLLTMTPSGRIAERVVVLTDTDPGKRHDPLGKLHRLIASLNATEVASVFAAPSTLEPELLGAGNAGFWPAWAAQRPTAGPKVKAKIDAAADADERARILIAAMKNTKLRKGDFAQDFLDHTVRGNHPLQVPPYIQEALTWLVATPS</sequence>
<dbReference type="EMBL" id="LT607409">
    <property type="protein sequence ID" value="SCF05139.1"/>
    <property type="molecule type" value="Genomic_DNA"/>
</dbReference>
<dbReference type="InterPro" id="IPR041685">
    <property type="entry name" value="AAA_GajA/Old/RecF-like"/>
</dbReference>
<feature type="region of interest" description="Disordered" evidence="1">
    <location>
        <begin position="116"/>
        <end position="137"/>
    </location>
</feature>
<keyword evidence="4" id="KW-0255">Endonuclease</keyword>
<keyword evidence="5" id="KW-1185">Reference proteome</keyword>
<dbReference type="PANTHER" id="PTHR43581">
    <property type="entry name" value="ATP/GTP PHOSPHATASE"/>
    <property type="match status" value="1"/>
</dbReference>
<evidence type="ECO:0000259" key="3">
    <source>
        <dbReference type="Pfam" id="PF20469"/>
    </source>
</evidence>
<proteinExistence type="predicted"/>
<dbReference type="Pfam" id="PF11398">
    <property type="entry name" value="DUF2813"/>
    <property type="match status" value="1"/>
</dbReference>
<dbReference type="Gene3D" id="3.40.50.300">
    <property type="entry name" value="P-loop containing nucleotide triphosphate hydrolases"/>
    <property type="match status" value="2"/>
</dbReference>
<dbReference type="InterPro" id="IPR034139">
    <property type="entry name" value="TOPRIM_OLD"/>
</dbReference>
<keyword evidence="4" id="KW-0378">Hydrolase</keyword>
<dbReference type="InterPro" id="IPR022602">
    <property type="entry name" value="DUF2813"/>
</dbReference>
<evidence type="ECO:0000313" key="5">
    <source>
        <dbReference type="Proteomes" id="UP000198224"/>
    </source>
</evidence>
<dbReference type="SUPFAM" id="SSF52540">
    <property type="entry name" value="P-loop containing nucleoside triphosphate hydrolases"/>
    <property type="match status" value="1"/>
</dbReference>
<dbReference type="RefSeq" id="WP_167393637.1">
    <property type="nucleotide sequence ID" value="NZ_LT607409.1"/>
</dbReference>
<protein>
    <submittedName>
        <fullName evidence="4">Putative ATP-dependent endonuclease of the OLD family</fullName>
    </submittedName>
</protein>
<name>A0A1C4X9G9_9ACTN</name>
<dbReference type="CDD" id="cd01026">
    <property type="entry name" value="TOPRIM_OLD"/>
    <property type="match status" value="1"/>
</dbReference>
<accession>A0A1C4X9G9</accession>
<keyword evidence="4" id="KW-0540">Nuclease</keyword>
<dbReference type="AlphaFoldDB" id="A0A1C4X9G9"/>
<evidence type="ECO:0000256" key="1">
    <source>
        <dbReference type="SAM" id="MobiDB-lite"/>
    </source>
</evidence>
<dbReference type="Pfam" id="PF13175">
    <property type="entry name" value="AAA_15"/>
    <property type="match status" value="1"/>
</dbReference>
<evidence type="ECO:0000259" key="2">
    <source>
        <dbReference type="Pfam" id="PF13175"/>
    </source>
</evidence>
<dbReference type="GO" id="GO:0004519">
    <property type="term" value="F:endonuclease activity"/>
    <property type="evidence" value="ECO:0007669"/>
    <property type="project" value="UniProtKB-KW"/>
</dbReference>
<gene>
    <name evidence="4" type="ORF">GA0070612_3337</name>
</gene>